<reference evidence="1" key="1">
    <citation type="submission" date="2014-11" db="EMBL/GenBank/DDBJ databases">
        <authorList>
            <person name="Amaro Gonzalez C."/>
        </authorList>
    </citation>
    <scope>NUCLEOTIDE SEQUENCE</scope>
</reference>
<proteinExistence type="predicted"/>
<organism evidence="1">
    <name type="scientific">Anguilla anguilla</name>
    <name type="common">European freshwater eel</name>
    <name type="synonym">Muraena anguilla</name>
    <dbReference type="NCBI Taxonomy" id="7936"/>
    <lineage>
        <taxon>Eukaryota</taxon>
        <taxon>Metazoa</taxon>
        <taxon>Chordata</taxon>
        <taxon>Craniata</taxon>
        <taxon>Vertebrata</taxon>
        <taxon>Euteleostomi</taxon>
        <taxon>Actinopterygii</taxon>
        <taxon>Neopterygii</taxon>
        <taxon>Teleostei</taxon>
        <taxon>Anguilliformes</taxon>
        <taxon>Anguillidae</taxon>
        <taxon>Anguilla</taxon>
    </lineage>
</organism>
<dbReference type="AlphaFoldDB" id="A0A0E9PE03"/>
<name>A0A0E9PE03_ANGAN</name>
<evidence type="ECO:0000313" key="1">
    <source>
        <dbReference type="EMBL" id="JAH02517.1"/>
    </source>
</evidence>
<accession>A0A0E9PE03</accession>
<reference evidence="1" key="2">
    <citation type="journal article" date="2015" name="Fish Shellfish Immunol.">
        <title>Early steps in the European eel (Anguilla anguilla)-Vibrio vulnificus interaction in the gills: Role of the RtxA13 toxin.</title>
        <authorList>
            <person name="Callol A."/>
            <person name="Pajuelo D."/>
            <person name="Ebbesson L."/>
            <person name="Teles M."/>
            <person name="MacKenzie S."/>
            <person name="Amaro C."/>
        </authorList>
    </citation>
    <scope>NUCLEOTIDE SEQUENCE</scope>
</reference>
<dbReference type="EMBL" id="GBXM01106060">
    <property type="protein sequence ID" value="JAH02517.1"/>
    <property type="molecule type" value="Transcribed_RNA"/>
</dbReference>
<sequence length="31" mass="3827">MLKFNLPLSFRLLKAQICQRKYVWHFTSFPL</sequence>
<protein>
    <submittedName>
        <fullName evidence="1">Uncharacterized protein</fullName>
    </submittedName>
</protein>